<evidence type="ECO:0000256" key="1">
    <source>
        <dbReference type="SAM" id="Phobius"/>
    </source>
</evidence>
<dbReference type="Proteomes" id="UP000244064">
    <property type="component" value="Unassembled WGS sequence"/>
</dbReference>
<dbReference type="EMBL" id="QASN01000020">
    <property type="protein sequence ID" value="PTU73691.1"/>
    <property type="molecule type" value="Genomic_DNA"/>
</dbReference>
<proteinExistence type="predicted"/>
<evidence type="ECO:0000313" key="2">
    <source>
        <dbReference type="EMBL" id="PTU73691.1"/>
    </source>
</evidence>
<keyword evidence="1" id="KW-1133">Transmembrane helix</keyword>
<keyword evidence="1" id="KW-0812">Transmembrane</keyword>
<gene>
    <name evidence="2" type="ORF">DBO85_15390</name>
</gene>
<feature type="transmembrane region" description="Helical" evidence="1">
    <location>
        <begin position="66"/>
        <end position="89"/>
    </location>
</feature>
<sequence length="229" mass="25209">MLKLRFAERWARLGTPGTGLLVLLILSAISLMGWWMAFEPARDPGGCVSIAARGTRGLRSCDPSDIAFHILFTLAIGGLFGFLALRLLWQVGREFVKPLPAEPLGALLRVLLNLAHVRIQTREDLADGVQFDLLRLGRDDQPDAAFRLRLEAVQVCEFYPESGRPRDPLPALLAGTRLRFSPASRLAHPQHAHIDVSIVGRRFETGQLALKARSYQLEPLPLPLPAAAG</sequence>
<feature type="transmembrane region" description="Helical" evidence="1">
    <location>
        <begin position="20"/>
        <end position="38"/>
    </location>
</feature>
<keyword evidence="3" id="KW-1185">Reference proteome</keyword>
<keyword evidence="1" id="KW-0472">Membrane</keyword>
<name>A0A2T5P7I9_9PSED</name>
<organism evidence="2 3">
    <name type="scientific">Pseudomonas mangrovi</name>
    <dbReference type="NCBI Taxonomy" id="2161748"/>
    <lineage>
        <taxon>Bacteria</taxon>
        <taxon>Pseudomonadati</taxon>
        <taxon>Pseudomonadota</taxon>
        <taxon>Gammaproteobacteria</taxon>
        <taxon>Pseudomonadales</taxon>
        <taxon>Pseudomonadaceae</taxon>
        <taxon>Pseudomonas</taxon>
    </lineage>
</organism>
<dbReference type="AlphaFoldDB" id="A0A2T5P7I9"/>
<dbReference type="RefSeq" id="WP_108108134.1">
    <property type="nucleotide sequence ID" value="NZ_QASN01000020.1"/>
</dbReference>
<reference evidence="2 3" key="1">
    <citation type="submission" date="2018-04" db="EMBL/GenBank/DDBJ databases">
        <title>Pseudomonas sp. nov., isolated from mangrove soil.</title>
        <authorList>
            <person name="Chen C."/>
        </authorList>
    </citation>
    <scope>NUCLEOTIDE SEQUENCE [LARGE SCALE GENOMIC DNA]</scope>
    <source>
        <strain evidence="2 3">TC-11</strain>
    </source>
</reference>
<evidence type="ECO:0000313" key="3">
    <source>
        <dbReference type="Proteomes" id="UP000244064"/>
    </source>
</evidence>
<protein>
    <submittedName>
        <fullName evidence="2">Uncharacterized protein</fullName>
    </submittedName>
</protein>
<comment type="caution">
    <text evidence="2">The sequence shown here is derived from an EMBL/GenBank/DDBJ whole genome shotgun (WGS) entry which is preliminary data.</text>
</comment>
<accession>A0A2T5P7I9</accession>